<dbReference type="PANTHER" id="PTHR43826:SF3">
    <property type="entry name" value="GLUCOSE-6-PHOSPHATE EXCHANGER SLC37A4"/>
    <property type="match status" value="1"/>
</dbReference>
<dbReference type="GO" id="GO:0035435">
    <property type="term" value="P:phosphate ion transmembrane transport"/>
    <property type="evidence" value="ECO:0007669"/>
    <property type="project" value="TreeGrafter"/>
</dbReference>
<dbReference type="Gene3D" id="1.20.1250.20">
    <property type="entry name" value="MFS general substrate transporter like domains"/>
    <property type="match status" value="2"/>
</dbReference>
<dbReference type="AlphaFoldDB" id="A0A6B0VI83"/>
<dbReference type="InterPro" id="IPR020846">
    <property type="entry name" value="MFS_dom"/>
</dbReference>
<dbReference type="Pfam" id="PF07690">
    <property type="entry name" value="MFS_1"/>
    <property type="match status" value="1"/>
</dbReference>
<evidence type="ECO:0000259" key="6">
    <source>
        <dbReference type="PROSITE" id="PS50850"/>
    </source>
</evidence>
<sequence length="436" mass="45463">MNVLSDPTKRRWLAWAALAIVFLLVNLHRLSTAVLSERLTADFETTAAQLGTLHASFFLIYAAIQIPTGVLADRVGPRYVGSIGGVVLSLGAIGFALSDGYLAAFASRALIGLGSGVIFVSILRFCANWYRADEFATMTGLTGSIAGLGAILATTPLAVTVDWVGWRPTIIGLGLVGMIAAGAVFVLARQSPAAAGLEPIEGVPEQPEITLAELGGHLRTLARDLDQWLLSIVFFAGNGAMLTLVGMWGVPYIVVVYELDVTTASYFTLLASVGVLIGPMTIGWFSDRLERRLVPMAVGIGLFAVALGTVPVFGQPPLAVIAVSYLACGFLFGSAMLSLSVVKERYPAGASGVATATVNTAGFIGGTILPTVMGMALDAYQTGEIVGGTVAYTQFGYRIAFAILTGTVIVGFLASCWLIVRERNGAAAASSARSSS</sequence>
<dbReference type="SUPFAM" id="SSF103473">
    <property type="entry name" value="MFS general substrate transporter"/>
    <property type="match status" value="1"/>
</dbReference>
<feature type="transmembrane region" description="Helical" evidence="5">
    <location>
        <begin position="319"/>
        <end position="341"/>
    </location>
</feature>
<feature type="transmembrane region" description="Helical" evidence="5">
    <location>
        <begin position="293"/>
        <end position="313"/>
    </location>
</feature>
<dbReference type="PROSITE" id="PS50850">
    <property type="entry name" value="MFS"/>
    <property type="match status" value="1"/>
</dbReference>
<feature type="transmembrane region" description="Helical" evidence="5">
    <location>
        <begin position="170"/>
        <end position="188"/>
    </location>
</feature>
<evidence type="ECO:0000256" key="4">
    <source>
        <dbReference type="ARBA" id="ARBA00023136"/>
    </source>
</evidence>
<keyword evidence="4 5" id="KW-0472">Membrane</keyword>
<keyword evidence="3 5" id="KW-1133">Transmembrane helix</keyword>
<dbReference type="GO" id="GO:0012505">
    <property type="term" value="C:endomembrane system"/>
    <property type="evidence" value="ECO:0007669"/>
    <property type="project" value="UniProtKB-SubCell"/>
</dbReference>
<feature type="transmembrane region" description="Helical" evidence="5">
    <location>
        <begin position="52"/>
        <end position="72"/>
    </location>
</feature>
<dbReference type="PANTHER" id="PTHR43826">
    <property type="entry name" value="GLUCOSE-6-PHOSPHATE EXCHANGER SLC37A4"/>
    <property type="match status" value="1"/>
</dbReference>
<feature type="transmembrane region" description="Helical" evidence="5">
    <location>
        <begin position="353"/>
        <end position="377"/>
    </location>
</feature>
<organism evidence="7 8">
    <name type="scientific">Natronorubrum halalkaliphilum</name>
    <dbReference type="NCBI Taxonomy" id="2691917"/>
    <lineage>
        <taxon>Archaea</taxon>
        <taxon>Methanobacteriati</taxon>
        <taxon>Methanobacteriota</taxon>
        <taxon>Stenosarchaea group</taxon>
        <taxon>Halobacteria</taxon>
        <taxon>Halobacteriales</taxon>
        <taxon>Natrialbaceae</taxon>
        <taxon>Natronorubrum</taxon>
    </lineage>
</organism>
<evidence type="ECO:0000256" key="1">
    <source>
        <dbReference type="ARBA" id="ARBA00004127"/>
    </source>
</evidence>
<keyword evidence="2 5" id="KW-0812">Transmembrane</keyword>
<evidence type="ECO:0000256" key="5">
    <source>
        <dbReference type="SAM" id="Phobius"/>
    </source>
</evidence>
<name>A0A6B0VI83_9EURY</name>
<feature type="transmembrane region" description="Helical" evidence="5">
    <location>
        <begin position="79"/>
        <end position="97"/>
    </location>
</feature>
<proteinExistence type="predicted"/>
<keyword evidence="8" id="KW-1185">Reference proteome</keyword>
<feature type="transmembrane region" description="Helical" evidence="5">
    <location>
        <begin position="397"/>
        <end position="420"/>
    </location>
</feature>
<dbReference type="GO" id="GO:0061513">
    <property type="term" value="F:glucose 6-phosphate:phosphate antiporter activity"/>
    <property type="evidence" value="ECO:0007669"/>
    <property type="project" value="TreeGrafter"/>
</dbReference>
<feature type="transmembrane region" description="Helical" evidence="5">
    <location>
        <begin position="228"/>
        <end position="254"/>
    </location>
</feature>
<feature type="transmembrane region" description="Helical" evidence="5">
    <location>
        <begin position="135"/>
        <end position="158"/>
    </location>
</feature>
<dbReference type="RefSeq" id="WP_328821175.1">
    <property type="nucleotide sequence ID" value="NZ_WUYX01000004.1"/>
</dbReference>
<feature type="domain" description="Major facilitator superfamily (MFS) profile" evidence="6">
    <location>
        <begin position="14"/>
        <end position="423"/>
    </location>
</feature>
<feature type="transmembrane region" description="Helical" evidence="5">
    <location>
        <begin position="103"/>
        <end position="123"/>
    </location>
</feature>
<accession>A0A6B0VI83</accession>
<evidence type="ECO:0000313" key="8">
    <source>
        <dbReference type="Proteomes" id="UP000434101"/>
    </source>
</evidence>
<dbReference type="EMBL" id="WUYX01000004">
    <property type="protein sequence ID" value="MXV60656.1"/>
    <property type="molecule type" value="Genomic_DNA"/>
</dbReference>
<dbReference type="InterPro" id="IPR011701">
    <property type="entry name" value="MFS"/>
</dbReference>
<dbReference type="InterPro" id="IPR036259">
    <property type="entry name" value="MFS_trans_sf"/>
</dbReference>
<comment type="caution">
    <text evidence="7">The sequence shown here is derived from an EMBL/GenBank/DDBJ whole genome shotgun (WGS) entry which is preliminary data.</text>
</comment>
<protein>
    <submittedName>
        <fullName evidence="7">MFS transporter</fullName>
    </submittedName>
</protein>
<evidence type="ECO:0000256" key="2">
    <source>
        <dbReference type="ARBA" id="ARBA00022692"/>
    </source>
</evidence>
<dbReference type="GO" id="GO:0016020">
    <property type="term" value="C:membrane"/>
    <property type="evidence" value="ECO:0007669"/>
    <property type="project" value="UniProtKB-ARBA"/>
</dbReference>
<dbReference type="Proteomes" id="UP000434101">
    <property type="component" value="Unassembled WGS sequence"/>
</dbReference>
<dbReference type="InterPro" id="IPR051337">
    <property type="entry name" value="OPA_Antiporter"/>
</dbReference>
<evidence type="ECO:0000256" key="3">
    <source>
        <dbReference type="ARBA" id="ARBA00022989"/>
    </source>
</evidence>
<feature type="transmembrane region" description="Helical" evidence="5">
    <location>
        <begin position="266"/>
        <end position="286"/>
    </location>
</feature>
<comment type="subcellular location">
    <subcellularLocation>
        <location evidence="1">Endomembrane system</location>
        <topology evidence="1">Multi-pass membrane protein</topology>
    </subcellularLocation>
</comment>
<gene>
    <name evidence="7" type="ORF">GS429_00935</name>
</gene>
<evidence type="ECO:0000313" key="7">
    <source>
        <dbReference type="EMBL" id="MXV60656.1"/>
    </source>
</evidence>
<reference evidence="7 8" key="1">
    <citation type="submission" date="2020-01" db="EMBL/GenBank/DDBJ databases">
        <title>Natronorubrum sp. JWXQ-INN 674 isolated from Inner Mongolia Autonomous Region of China.</title>
        <authorList>
            <person name="Xue Q."/>
        </authorList>
    </citation>
    <scope>NUCLEOTIDE SEQUENCE [LARGE SCALE GENOMIC DNA]</scope>
    <source>
        <strain evidence="7 8">JWXQ-INN-674</strain>
    </source>
</reference>